<feature type="domain" description="Polysaccharide pyruvyl transferase" evidence="1">
    <location>
        <begin position="37"/>
        <end position="320"/>
    </location>
</feature>
<keyword evidence="3" id="KW-1185">Reference proteome</keyword>
<dbReference type="Pfam" id="PF04230">
    <property type="entry name" value="PS_pyruv_trans"/>
    <property type="match status" value="1"/>
</dbReference>
<gene>
    <name evidence="2" type="ORF">MC7420_3742</name>
</gene>
<evidence type="ECO:0000313" key="3">
    <source>
        <dbReference type="Proteomes" id="UP000003835"/>
    </source>
</evidence>
<evidence type="ECO:0000259" key="1">
    <source>
        <dbReference type="Pfam" id="PF04230"/>
    </source>
</evidence>
<sequence>MLYLCSEFANSVTKLIKLESKLRKMKVGILTFHNTTNYGATLQAYALSTIIGSQGHDVEIIDYCPYKVEKYYKKDLYFIDKNRRLNRRIFDNLLKYYKTRKFLVSKTNISKKKYATSAELKKINSSYEVVVCGSDQIWCIDSFRGFDSAYFLDFIDNKTDIIKISYAASFGHTMRLRNYRELICQLISNFSAISVRDANSRRLLKEECNEQAVKVLDPTFLIEYDEYFLDKKFKKEYLLIYIISGITLEQKTFIKFIANYKNLEIISVGKYVDIATKNIIGIGPKEWINYFSHASYIMTNTYHGTIFSILFRKPFIVLDTLNKANKINDLLKDFNLENRLNSKSNFIENFNKNILDIEYSLIEEDINQAISNSKNFLKTTINSK</sequence>
<name>B4VX55_9CYAN</name>
<evidence type="ECO:0000313" key="2">
    <source>
        <dbReference type="EMBL" id="EDX73568.1"/>
    </source>
</evidence>
<dbReference type="STRING" id="118168.MC7420_3742"/>
<accession>B4VX55</accession>
<organism evidence="2 3">
    <name type="scientific">Coleofasciculus chthonoplastes PCC 7420</name>
    <dbReference type="NCBI Taxonomy" id="118168"/>
    <lineage>
        <taxon>Bacteria</taxon>
        <taxon>Bacillati</taxon>
        <taxon>Cyanobacteriota</taxon>
        <taxon>Cyanophyceae</taxon>
        <taxon>Coleofasciculales</taxon>
        <taxon>Coleofasciculaceae</taxon>
        <taxon>Coleofasciculus</taxon>
    </lineage>
</organism>
<dbReference type="AlphaFoldDB" id="B4VX55"/>
<dbReference type="EMBL" id="DS989857">
    <property type="protein sequence ID" value="EDX73568.1"/>
    <property type="molecule type" value="Genomic_DNA"/>
</dbReference>
<dbReference type="Proteomes" id="UP000003835">
    <property type="component" value="Unassembled WGS sequence"/>
</dbReference>
<proteinExistence type="predicted"/>
<dbReference type="InterPro" id="IPR007345">
    <property type="entry name" value="Polysacch_pyruvyl_Trfase"/>
</dbReference>
<dbReference type="eggNOG" id="COG2327">
    <property type="taxonomic scope" value="Bacteria"/>
</dbReference>
<reference evidence="2 3" key="1">
    <citation type="submission" date="2008-07" db="EMBL/GenBank/DDBJ databases">
        <authorList>
            <person name="Tandeau de Marsac N."/>
            <person name="Ferriera S."/>
            <person name="Johnson J."/>
            <person name="Kravitz S."/>
            <person name="Beeson K."/>
            <person name="Sutton G."/>
            <person name="Rogers Y.-H."/>
            <person name="Friedman R."/>
            <person name="Frazier M."/>
            <person name="Venter J.C."/>
        </authorList>
    </citation>
    <scope>NUCLEOTIDE SEQUENCE [LARGE SCALE GENOMIC DNA]</scope>
    <source>
        <strain evidence="2 3">PCC 7420</strain>
    </source>
</reference>
<protein>
    <recommendedName>
        <fullName evidence="1">Polysaccharide pyruvyl transferase domain-containing protein</fullName>
    </recommendedName>
</protein>
<dbReference type="HOGENOM" id="CLU_025617_1_0_3"/>